<evidence type="ECO:0000313" key="3">
    <source>
        <dbReference type="EMBL" id="CAF4702839.1"/>
    </source>
</evidence>
<sequence length="80" mass="8697">SNNALSLTRNSNLKTVLFLSASSVSISKSDKLFGTRSPPPPKPPRQPLNSSKNSPSSNNALIEANEYKPKNATLPRKNNY</sequence>
<feature type="non-terminal residue" evidence="3">
    <location>
        <position position="80"/>
    </location>
</feature>
<dbReference type="Proteomes" id="UP000681967">
    <property type="component" value="Unassembled WGS sequence"/>
</dbReference>
<dbReference type="Proteomes" id="UP000681720">
    <property type="component" value="Unassembled WGS sequence"/>
</dbReference>
<dbReference type="EMBL" id="CAJOBH010119291">
    <property type="protein sequence ID" value="CAF4702839.1"/>
    <property type="molecule type" value="Genomic_DNA"/>
</dbReference>
<feature type="non-terminal residue" evidence="3">
    <location>
        <position position="1"/>
    </location>
</feature>
<name>A0A8S3A796_9BILA</name>
<feature type="region of interest" description="Disordered" evidence="1">
    <location>
        <begin position="28"/>
        <end position="80"/>
    </location>
</feature>
<organism evidence="3 6">
    <name type="scientific">Rotaria magnacalcarata</name>
    <dbReference type="NCBI Taxonomy" id="392030"/>
    <lineage>
        <taxon>Eukaryota</taxon>
        <taxon>Metazoa</taxon>
        <taxon>Spiralia</taxon>
        <taxon>Gnathifera</taxon>
        <taxon>Rotifera</taxon>
        <taxon>Eurotatoria</taxon>
        <taxon>Bdelloidea</taxon>
        <taxon>Philodinida</taxon>
        <taxon>Philodinidae</taxon>
        <taxon>Rotaria</taxon>
    </lineage>
</organism>
<dbReference type="EMBL" id="CAJOBJ010186326">
    <property type="protein sequence ID" value="CAF4937404.1"/>
    <property type="molecule type" value="Genomic_DNA"/>
</dbReference>
<feature type="compositionally biased region" description="Pro residues" evidence="1">
    <location>
        <begin position="37"/>
        <end position="46"/>
    </location>
</feature>
<gene>
    <name evidence="3" type="ORF">BYL167_LOCUS44165</name>
    <name evidence="4" type="ORF">BYL167_LOCUS46647</name>
    <name evidence="2" type="ORF">GIL414_LOCUS41271</name>
    <name evidence="5" type="ORF">GIL414_LOCUS53642</name>
</gene>
<accession>A0A8S3A796</accession>
<evidence type="ECO:0000313" key="6">
    <source>
        <dbReference type="Proteomes" id="UP000681967"/>
    </source>
</evidence>
<protein>
    <submittedName>
        <fullName evidence="3">Uncharacterized protein</fullName>
    </submittedName>
</protein>
<dbReference type="EMBL" id="CAJOBH010132396">
    <property type="protein sequence ID" value="CAF4764382.1"/>
    <property type="molecule type" value="Genomic_DNA"/>
</dbReference>
<proteinExistence type="predicted"/>
<evidence type="ECO:0000313" key="5">
    <source>
        <dbReference type="EMBL" id="CAF4937404.1"/>
    </source>
</evidence>
<reference evidence="3" key="1">
    <citation type="submission" date="2021-02" db="EMBL/GenBank/DDBJ databases">
        <authorList>
            <person name="Nowell W R."/>
        </authorList>
    </citation>
    <scope>NUCLEOTIDE SEQUENCE</scope>
</reference>
<evidence type="ECO:0000313" key="4">
    <source>
        <dbReference type="EMBL" id="CAF4764382.1"/>
    </source>
</evidence>
<comment type="caution">
    <text evidence="3">The sequence shown here is derived from an EMBL/GenBank/DDBJ whole genome shotgun (WGS) entry which is preliminary data.</text>
</comment>
<dbReference type="AlphaFoldDB" id="A0A8S3A796"/>
<feature type="compositionally biased region" description="Low complexity" evidence="1">
    <location>
        <begin position="47"/>
        <end position="59"/>
    </location>
</feature>
<dbReference type="EMBL" id="CAJOBJ010116547">
    <property type="protein sequence ID" value="CAF4656001.1"/>
    <property type="molecule type" value="Genomic_DNA"/>
</dbReference>
<evidence type="ECO:0000313" key="2">
    <source>
        <dbReference type="EMBL" id="CAF4656001.1"/>
    </source>
</evidence>
<evidence type="ECO:0000256" key="1">
    <source>
        <dbReference type="SAM" id="MobiDB-lite"/>
    </source>
</evidence>